<evidence type="ECO:0000313" key="13">
    <source>
        <dbReference type="Proteomes" id="UP000694387"/>
    </source>
</evidence>
<gene>
    <name evidence="12" type="primary">LOC106840969</name>
</gene>
<dbReference type="Pfam" id="PF02297">
    <property type="entry name" value="COX6B"/>
    <property type="match status" value="1"/>
</dbReference>
<dbReference type="InterPro" id="IPR048280">
    <property type="entry name" value="COX6B-like"/>
</dbReference>
<keyword evidence="6" id="KW-0472">Membrane</keyword>
<comment type="subcellular location">
    <subcellularLocation>
        <location evidence="1">Mitochondrion inner membrane</location>
        <topology evidence="1">Peripheral membrane protein</topology>
        <orientation evidence="1">Intermembrane side</orientation>
    </subcellularLocation>
</comment>
<evidence type="ECO:0000256" key="3">
    <source>
        <dbReference type="ARBA" id="ARBA00006425"/>
    </source>
</evidence>
<dbReference type="Ensembl" id="ENSEAST00005055507.1">
    <property type="protein sequence ID" value="ENSEASP00005059965.1"/>
    <property type="gene ID" value="ENSEASG00005020794.2"/>
</dbReference>
<dbReference type="PANTHER" id="PTHR11387">
    <property type="entry name" value="CYTOCHROME C OXIDASE SUBUNIT 6B"/>
    <property type="match status" value="1"/>
</dbReference>
<evidence type="ECO:0000256" key="4">
    <source>
        <dbReference type="ARBA" id="ARBA00022792"/>
    </source>
</evidence>
<reference evidence="12" key="3">
    <citation type="submission" date="2025-09" db="UniProtKB">
        <authorList>
            <consortium name="Ensembl"/>
        </authorList>
    </citation>
    <scope>IDENTIFICATION</scope>
</reference>
<name>A0A9L0KF37_EQUAS</name>
<keyword evidence="5" id="KW-0496">Mitochondrion</keyword>
<evidence type="ECO:0000256" key="5">
    <source>
        <dbReference type="ARBA" id="ARBA00023128"/>
    </source>
</evidence>
<dbReference type="SUPFAM" id="SSF47694">
    <property type="entry name" value="Cytochrome c oxidase subunit h"/>
    <property type="match status" value="1"/>
</dbReference>
<dbReference type="InterPro" id="IPR036549">
    <property type="entry name" value="CX6/COA6-like_sf"/>
</dbReference>
<dbReference type="Proteomes" id="UP000694387">
    <property type="component" value="Chromosome 26"/>
</dbReference>
<accession>A0A9L0KF37</accession>
<keyword evidence="4" id="KW-0999">Mitochondrion inner membrane</keyword>
<evidence type="ECO:0000256" key="10">
    <source>
        <dbReference type="ARBA" id="ARBA00081372"/>
    </source>
</evidence>
<comment type="pathway">
    <text evidence="2">Energy metabolism; oxidative phosphorylation.</text>
</comment>
<organism evidence="12 13">
    <name type="scientific">Equus asinus</name>
    <name type="common">Donkey</name>
    <name type="synonym">Equus africanus asinus</name>
    <dbReference type="NCBI Taxonomy" id="9793"/>
    <lineage>
        <taxon>Eukaryota</taxon>
        <taxon>Metazoa</taxon>
        <taxon>Chordata</taxon>
        <taxon>Craniata</taxon>
        <taxon>Vertebrata</taxon>
        <taxon>Euteleostomi</taxon>
        <taxon>Mammalia</taxon>
        <taxon>Eutheria</taxon>
        <taxon>Laurasiatheria</taxon>
        <taxon>Perissodactyla</taxon>
        <taxon>Equidae</taxon>
        <taxon>Equus</taxon>
    </lineage>
</organism>
<evidence type="ECO:0000256" key="2">
    <source>
        <dbReference type="ARBA" id="ARBA00004673"/>
    </source>
</evidence>
<dbReference type="PROSITE" id="PS51808">
    <property type="entry name" value="CHCH"/>
    <property type="match status" value="1"/>
</dbReference>
<comment type="similarity">
    <text evidence="3">Belongs to the cytochrome c oxidase subunit 6B family.</text>
</comment>
<reference evidence="12 13" key="1">
    <citation type="journal article" date="2020" name="Nat. Commun.">
        <title>Donkey genomes provide new insights into domestication and selection for coat color.</title>
        <authorList>
            <person name="Wang"/>
            <person name="C."/>
            <person name="Li"/>
            <person name="H."/>
            <person name="Guo"/>
            <person name="Y."/>
            <person name="Huang"/>
            <person name="J."/>
            <person name="Sun"/>
            <person name="Y."/>
            <person name="Min"/>
            <person name="J."/>
            <person name="Wang"/>
            <person name="J."/>
            <person name="Fang"/>
            <person name="X."/>
            <person name="Zhao"/>
            <person name="Z."/>
            <person name="Wang"/>
            <person name="S."/>
            <person name="Zhang"/>
            <person name="Y."/>
            <person name="Liu"/>
            <person name="Q."/>
            <person name="Jiang"/>
            <person name="Q."/>
            <person name="Wang"/>
            <person name="X."/>
            <person name="Guo"/>
            <person name="Y."/>
            <person name="Yang"/>
            <person name="C."/>
            <person name="Wang"/>
            <person name="Y."/>
            <person name="Tian"/>
            <person name="F."/>
            <person name="Zhuang"/>
            <person name="G."/>
            <person name="Fan"/>
            <person name="Y."/>
            <person name="Gao"/>
            <person name="Q."/>
            <person name="Li"/>
            <person name="Y."/>
            <person name="Ju"/>
            <person name="Z."/>
            <person name="Li"/>
            <person name="J."/>
            <person name="Li"/>
            <person name="R."/>
            <person name="Hou"/>
            <person name="M."/>
            <person name="Yang"/>
            <person name="G."/>
            <person name="Liu"/>
            <person name="G."/>
            <person name="Liu"/>
            <person name="W."/>
            <person name="Guo"/>
            <person name="J."/>
            <person name="Pan"/>
            <person name="S."/>
            <person name="Fan"/>
            <person name="G."/>
            <person name="Zhang"/>
            <person name="W."/>
            <person name="Zhang"/>
            <person name="R."/>
            <person name="Yu"/>
            <person name="J."/>
            <person name="Zhang"/>
            <person name="X."/>
            <person name="Yin"/>
            <person name="Q."/>
            <person name="Ji"/>
            <person name="C."/>
            <person name="Jin"/>
            <person name="Y."/>
            <person name="Yue"/>
            <person name="G."/>
            <person name="Liu"/>
            <person name="M."/>
            <person name="Xu"/>
            <person name="J."/>
            <person name="Liu"/>
            <person name="S."/>
            <person name="Jordana"/>
            <person name="J."/>
            <person name="Noce"/>
            <person name="A."/>
            <person name="Amills"/>
            <person name="M."/>
            <person name="Wu"/>
            <person name="D.D."/>
            <person name="Li"/>
            <person name="S."/>
            <person name="Zhou"/>
            <person name="X. and Zhong"/>
            <person name="J."/>
        </authorList>
    </citation>
    <scope>NUCLEOTIDE SEQUENCE [LARGE SCALE GENOMIC DNA]</scope>
</reference>
<evidence type="ECO:0000256" key="9">
    <source>
        <dbReference type="ARBA" id="ARBA00076485"/>
    </source>
</evidence>
<dbReference type="GO" id="GO:0005743">
    <property type="term" value="C:mitochondrial inner membrane"/>
    <property type="evidence" value="ECO:0007669"/>
    <property type="project" value="UniProtKB-SubCell"/>
</dbReference>
<dbReference type="CDD" id="cd00926">
    <property type="entry name" value="Cyt_c_Oxidase_VIb"/>
    <property type="match status" value="1"/>
</dbReference>
<keyword evidence="7" id="KW-1015">Disulfide bond</keyword>
<evidence type="ECO:0000256" key="6">
    <source>
        <dbReference type="ARBA" id="ARBA00023136"/>
    </source>
</evidence>
<evidence type="ECO:0000256" key="11">
    <source>
        <dbReference type="SAM" id="MobiDB-lite"/>
    </source>
</evidence>
<keyword evidence="13" id="KW-1185">Reference proteome</keyword>
<reference evidence="12" key="2">
    <citation type="submission" date="2025-08" db="UniProtKB">
        <authorList>
            <consortium name="Ensembl"/>
        </authorList>
    </citation>
    <scope>IDENTIFICATION</scope>
</reference>
<evidence type="ECO:0000256" key="8">
    <source>
        <dbReference type="ARBA" id="ARBA00068846"/>
    </source>
</evidence>
<evidence type="ECO:0000256" key="1">
    <source>
        <dbReference type="ARBA" id="ARBA00004137"/>
    </source>
</evidence>
<sequence length="191" mass="21703">PAPRPRACPAAPRSHWLGFRRPQPIRTGVAIFVGCDPRDREARGEAPPLPPRCRADASLVRAGRLGTRPGLGWGSRTGCGSERGAPPRPTEPPSSPQELPLPWMWDIDSQKPPKGRWSTPPFDPRFPNQNQTRNCYQNFLDYHRCVKNMNRRGKSTQPCEYYFRVFHSLCPMSWVQRWTEQIKAGTFAGKI</sequence>
<proteinExistence type="inferred from homology"/>
<feature type="compositionally biased region" description="Pro residues" evidence="11">
    <location>
        <begin position="86"/>
        <end position="95"/>
    </location>
</feature>
<protein>
    <recommendedName>
        <fullName evidence="8">Cytochrome c oxidase subunit 6B2</fullName>
    </recommendedName>
    <alternativeName>
        <fullName evidence="9">Cytochrome c oxidase subunit VIb isoform 2</fullName>
    </alternativeName>
    <alternativeName>
        <fullName evidence="10">Cytochrome c oxidase subunit VIb, testis-specific isoform</fullName>
    </alternativeName>
</protein>
<dbReference type="GO" id="GO:0045277">
    <property type="term" value="C:respiratory chain complex IV"/>
    <property type="evidence" value="ECO:0007669"/>
    <property type="project" value="InterPro"/>
</dbReference>
<dbReference type="FunFam" id="1.10.10.140:FF:000005">
    <property type="entry name" value="Cytochrome c oxidase subunit"/>
    <property type="match status" value="1"/>
</dbReference>
<evidence type="ECO:0000313" key="12">
    <source>
        <dbReference type="Ensembl" id="ENSEASP00005059965.1"/>
    </source>
</evidence>
<feature type="region of interest" description="Disordered" evidence="11">
    <location>
        <begin position="65"/>
        <end position="101"/>
    </location>
</feature>
<dbReference type="GeneTree" id="ENSGT00940000162621"/>
<evidence type="ECO:0000256" key="7">
    <source>
        <dbReference type="ARBA" id="ARBA00023157"/>
    </source>
</evidence>
<dbReference type="AlphaFoldDB" id="A0A9L0KF37"/>
<dbReference type="InterPro" id="IPR003213">
    <property type="entry name" value="Cyt_c_oxidase_su6B"/>
</dbReference>
<dbReference type="Gene3D" id="1.10.10.140">
    <property type="entry name" value="Cytochrome c oxidase, subunit VIb"/>
    <property type="match status" value="1"/>
</dbReference>